<dbReference type="PANTHER" id="PTHR35603">
    <property type="match status" value="1"/>
</dbReference>
<evidence type="ECO:0000313" key="8">
    <source>
        <dbReference type="Proteomes" id="UP000002710"/>
    </source>
</evidence>
<dbReference type="GO" id="GO:0009279">
    <property type="term" value="C:cell outer membrane"/>
    <property type="evidence" value="ECO:0007669"/>
    <property type="project" value="UniProtKB-SubCell"/>
</dbReference>
<keyword evidence="2" id="KW-0732">Signal</keyword>
<dbReference type="InterPro" id="IPR051407">
    <property type="entry name" value="Bact_OM_lipoprot/Surf_antigen"/>
</dbReference>
<dbReference type="Proteomes" id="UP000002710">
    <property type="component" value="Chromosome"/>
</dbReference>
<keyword evidence="8" id="KW-1185">Reference proteome</keyword>
<dbReference type="PROSITE" id="PS51257">
    <property type="entry name" value="PROKAR_LIPOPROTEIN"/>
    <property type="match status" value="1"/>
</dbReference>
<organism evidence="7 8">
    <name type="scientific">Oleidesulfovibrio alaskensis (strain ATCC BAA-1058 / DSM 17464 / G20)</name>
    <name type="common">Desulfovibrio alaskensis</name>
    <dbReference type="NCBI Taxonomy" id="207559"/>
    <lineage>
        <taxon>Bacteria</taxon>
        <taxon>Pseudomonadati</taxon>
        <taxon>Thermodesulfobacteriota</taxon>
        <taxon>Desulfovibrionia</taxon>
        <taxon>Desulfovibrionales</taxon>
        <taxon>Desulfovibrionaceae</taxon>
        <taxon>Oleidesulfovibrio</taxon>
    </lineage>
</organism>
<keyword evidence="3" id="KW-0472">Membrane</keyword>
<dbReference type="InterPro" id="IPR008816">
    <property type="entry name" value="Gly_zipper_2TM_dom"/>
</dbReference>
<dbReference type="HOGENOM" id="CLU_090265_3_0_7"/>
<evidence type="ECO:0000256" key="3">
    <source>
        <dbReference type="ARBA" id="ARBA00023136"/>
    </source>
</evidence>
<keyword evidence="5" id="KW-0449">Lipoprotein</keyword>
<keyword evidence="4" id="KW-0564">Palmitate</keyword>
<dbReference type="AlphaFoldDB" id="Q313E5"/>
<dbReference type="KEGG" id="dde:Dde_1150"/>
<reference evidence="7 8" key="1">
    <citation type="journal article" date="2011" name="J. Bacteriol.">
        <title>Complete genome sequence and updated annotation of Desulfovibrio alaskensis G20.</title>
        <authorList>
            <person name="Hauser L.J."/>
            <person name="Land M.L."/>
            <person name="Brown S.D."/>
            <person name="Larimer F."/>
            <person name="Keller K.L."/>
            <person name="Rapp-Giles B.J."/>
            <person name="Price M.N."/>
            <person name="Lin M."/>
            <person name="Bruce D.C."/>
            <person name="Detter J.C."/>
            <person name="Tapia R."/>
            <person name="Han C.S."/>
            <person name="Goodwin L.A."/>
            <person name="Cheng J.F."/>
            <person name="Pitluck S."/>
            <person name="Copeland A."/>
            <person name="Lucas S."/>
            <person name="Nolan M."/>
            <person name="Lapidus A.L."/>
            <person name="Palumbo A.V."/>
            <person name="Wall J.D."/>
        </authorList>
    </citation>
    <scope>NUCLEOTIDE SEQUENCE [LARGE SCALE GENOMIC DNA]</scope>
    <source>
        <strain evidence="8">ATCC BAA 1058 / DSM 17464 / G20</strain>
    </source>
</reference>
<name>Q313E5_OLEA2</name>
<dbReference type="PANTHER" id="PTHR35603:SF1">
    <property type="entry name" value="OUTER MEMBRANE LIPOPROTEIN SLYB"/>
    <property type="match status" value="1"/>
</dbReference>
<comment type="subcellular location">
    <subcellularLocation>
        <location evidence="1">Cell outer membrane</location>
        <topology evidence="1">Lipid-anchor</topology>
    </subcellularLocation>
</comment>
<feature type="domain" description="Glycine zipper 2TM" evidence="6">
    <location>
        <begin position="70"/>
        <end position="109"/>
    </location>
</feature>
<evidence type="ECO:0000259" key="6">
    <source>
        <dbReference type="Pfam" id="PF05433"/>
    </source>
</evidence>
<evidence type="ECO:0000256" key="4">
    <source>
        <dbReference type="ARBA" id="ARBA00023139"/>
    </source>
</evidence>
<dbReference type="eggNOG" id="COG3133">
    <property type="taxonomic scope" value="Bacteria"/>
</dbReference>
<evidence type="ECO:0000256" key="2">
    <source>
        <dbReference type="ARBA" id="ARBA00022729"/>
    </source>
</evidence>
<dbReference type="RefSeq" id="WP_011367173.1">
    <property type="nucleotide sequence ID" value="NC_007519.1"/>
</dbReference>
<protein>
    <submittedName>
        <fullName evidence="7">17 kDa surface antigen</fullName>
    </submittedName>
</protein>
<dbReference type="EMBL" id="CP000112">
    <property type="protein sequence ID" value="ABB37951.2"/>
    <property type="molecule type" value="Genomic_DNA"/>
</dbReference>
<dbReference type="STRING" id="207559.Dde_1150"/>
<evidence type="ECO:0000313" key="7">
    <source>
        <dbReference type="EMBL" id="ABB37951.2"/>
    </source>
</evidence>
<sequence length="162" mass="16384">MMHKTVVRPARRQGVAAVVFVLLLAMLGAGCSSQSGSVYSTSQARVVHRVEYGTVTAVRQVQIQGEQSGLGVLGGAVVGGVLGSTMGASTGRTLAILGGSLAGAAAGAAGEQALKDKNGLELTVKMEDGSTVSIVQEADEYFAAGDRVRVLTAGDGSARVRH</sequence>
<dbReference type="Pfam" id="PF05433">
    <property type="entry name" value="Rick_17kDa_Anti"/>
    <property type="match status" value="1"/>
</dbReference>
<accession>Q313E5</accession>
<evidence type="ECO:0000256" key="1">
    <source>
        <dbReference type="ARBA" id="ARBA00004459"/>
    </source>
</evidence>
<proteinExistence type="predicted"/>
<gene>
    <name evidence="7" type="ordered locus">Dde_1150</name>
</gene>
<evidence type="ECO:0000256" key="5">
    <source>
        <dbReference type="ARBA" id="ARBA00023288"/>
    </source>
</evidence>